<organism evidence="1 2">
    <name type="scientific">Tanacetum coccineum</name>
    <dbReference type="NCBI Taxonomy" id="301880"/>
    <lineage>
        <taxon>Eukaryota</taxon>
        <taxon>Viridiplantae</taxon>
        <taxon>Streptophyta</taxon>
        <taxon>Embryophyta</taxon>
        <taxon>Tracheophyta</taxon>
        <taxon>Spermatophyta</taxon>
        <taxon>Magnoliopsida</taxon>
        <taxon>eudicotyledons</taxon>
        <taxon>Gunneridae</taxon>
        <taxon>Pentapetalae</taxon>
        <taxon>asterids</taxon>
        <taxon>campanulids</taxon>
        <taxon>Asterales</taxon>
        <taxon>Asteraceae</taxon>
        <taxon>Asteroideae</taxon>
        <taxon>Anthemideae</taxon>
        <taxon>Anthemidinae</taxon>
        <taxon>Tanacetum</taxon>
    </lineage>
</organism>
<evidence type="ECO:0000313" key="1">
    <source>
        <dbReference type="EMBL" id="GJT20301.1"/>
    </source>
</evidence>
<reference evidence="1" key="1">
    <citation type="journal article" date="2022" name="Int. J. Mol. Sci.">
        <title>Draft Genome of Tanacetum Coccineum: Genomic Comparison of Closely Related Tanacetum-Family Plants.</title>
        <authorList>
            <person name="Yamashiro T."/>
            <person name="Shiraishi A."/>
            <person name="Nakayama K."/>
            <person name="Satake H."/>
        </authorList>
    </citation>
    <scope>NUCLEOTIDE SEQUENCE</scope>
</reference>
<sequence length="156" mass="17595">MQRVSKINVGKTVSKDFDEPDNSDEQRFLAIKILASKDSDGTCPVVVAAGGGGVVADGGVVCSSYFPNVTSLTQHISLVHNEVKSDDEFVVLDIYFEEFTESEAVTRDVFYDLLFNIKAITKEIVVEVFRNRWLHDVPPPYHKKLFKITGWREREP</sequence>
<gene>
    <name evidence="1" type="ORF">Tco_0890238</name>
</gene>
<keyword evidence="2" id="KW-1185">Reference proteome</keyword>
<proteinExistence type="predicted"/>
<reference evidence="1" key="2">
    <citation type="submission" date="2022-01" db="EMBL/GenBank/DDBJ databases">
        <authorList>
            <person name="Yamashiro T."/>
            <person name="Shiraishi A."/>
            <person name="Satake H."/>
            <person name="Nakayama K."/>
        </authorList>
    </citation>
    <scope>NUCLEOTIDE SEQUENCE</scope>
</reference>
<comment type="caution">
    <text evidence="1">The sequence shown here is derived from an EMBL/GenBank/DDBJ whole genome shotgun (WGS) entry which is preliminary data.</text>
</comment>
<accession>A0ABQ5BZI7</accession>
<evidence type="ECO:0000313" key="2">
    <source>
        <dbReference type="Proteomes" id="UP001151760"/>
    </source>
</evidence>
<protein>
    <recommendedName>
        <fullName evidence="3">Transposase</fullName>
    </recommendedName>
</protein>
<evidence type="ECO:0008006" key="3">
    <source>
        <dbReference type="Google" id="ProtNLM"/>
    </source>
</evidence>
<dbReference type="Proteomes" id="UP001151760">
    <property type="component" value="Unassembled WGS sequence"/>
</dbReference>
<name>A0ABQ5BZI7_9ASTR</name>
<dbReference type="EMBL" id="BQNB010013791">
    <property type="protein sequence ID" value="GJT20301.1"/>
    <property type="molecule type" value="Genomic_DNA"/>
</dbReference>